<keyword evidence="1" id="KW-0680">Restriction system</keyword>
<accession>A0A5D6WRA8</accession>
<dbReference type="SUPFAM" id="SSF116734">
    <property type="entry name" value="DNA methylase specificity domain"/>
    <property type="match status" value="2"/>
</dbReference>
<sequence>MGLNKKYRVGELIRQIDERNANGEYGLDSVRGISTDKVFIETKANMDGVKLDSYKVVHRNHFAYVSDTSRRGDKIALAYNEGNNTFLISSIYTVFCVSRLDVIIPEYLFMFFNRLEFDRLARFNSWGSARETFSWEDLCAIEMEIPSLNTQKKAVDIYRAMKDNLETYESALEDLKLTCDGFIDDLKRKYVNTKLGRYLHYSDKRNEEDLDLSHVRGLSIEKKLIPTKANMQDVGLGKYKILEPKQFAYVPVTSRNGEKITIALNDSTDRYLVSSAYEVFGVDTDMLCPEYLMMLFNRPEFDRYARFHSWGSARETFDWAEMCDVKIPLPDIKIQRAIADIYNCYIERKRIVEEFREQLKNICPLLLRGATEATD</sequence>
<organism evidence="3 4">
    <name type="scientific">Selenomonas caprae</name>
    <dbReference type="NCBI Taxonomy" id="2606905"/>
    <lineage>
        <taxon>Bacteria</taxon>
        <taxon>Bacillati</taxon>
        <taxon>Bacillota</taxon>
        <taxon>Negativicutes</taxon>
        <taxon>Selenomonadales</taxon>
        <taxon>Selenomonadaceae</taxon>
        <taxon>Selenomonas</taxon>
    </lineage>
</organism>
<evidence type="ECO:0000313" key="4">
    <source>
        <dbReference type="Proteomes" id="UP000322783"/>
    </source>
</evidence>
<reference evidence="3 4" key="1">
    <citation type="submission" date="2019-08" db="EMBL/GenBank/DDBJ databases">
        <title>Selenomonas sp. mPRGC5 and Selenomonas sp. mPRGC8 isolated from ruminal fluid of dairy goat (Capra hircus).</title>
        <authorList>
            <person name="Poothong S."/>
            <person name="Nuengjamnong C."/>
            <person name="Tanasupawat S."/>
        </authorList>
    </citation>
    <scope>NUCLEOTIDE SEQUENCE [LARGE SCALE GENOMIC DNA]</scope>
    <source>
        <strain evidence="4">mPRGC8</strain>
    </source>
</reference>
<dbReference type="InterPro" id="IPR044946">
    <property type="entry name" value="Restrct_endonuc_typeI_TRD_sf"/>
</dbReference>
<keyword evidence="3" id="KW-0255">Endonuclease</keyword>
<gene>
    <name evidence="3" type="ORF">FZ041_05470</name>
</gene>
<protein>
    <submittedName>
        <fullName evidence="3">Restriction endonuclease subunit S</fullName>
    </submittedName>
</protein>
<dbReference type="GO" id="GO:0004519">
    <property type="term" value="F:endonuclease activity"/>
    <property type="evidence" value="ECO:0007669"/>
    <property type="project" value="UniProtKB-KW"/>
</dbReference>
<evidence type="ECO:0000256" key="2">
    <source>
        <dbReference type="ARBA" id="ARBA00023125"/>
    </source>
</evidence>
<keyword evidence="3" id="KW-0378">Hydrolase</keyword>
<proteinExistence type="predicted"/>
<dbReference type="Proteomes" id="UP000322783">
    <property type="component" value="Unassembled WGS sequence"/>
</dbReference>
<dbReference type="AlphaFoldDB" id="A0A5D6WRA8"/>
<comment type="caution">
    <text evidence="3">The sequence shown here is derived from an EMBL/GenBank/DDBJ whole genome shotgun (WGS) entry which is preliminary data.</text>
</comment>
<keyword evidence="3" id="KW-0540">Nuclease</keyword>
<dbReference type="RefSeq" id="WP_149188834.1">
    <property type="nucleotide sequence ID" value="NZ_VTOZ01000008.1"/>
</dbReference>
<dbReference type="PANTHER" id="PTHR30408:SF12">
    <property type="entry name" value="TYPE I RESTRICTION ENZYME MJAVIII SPECIFICITY SUBUNIT"/>
    <property type="match status" value="1"/>
</dbReference>
<evidence type="ECO:0000256" key="1">
    <source>
        <dbReference type="ARBA" id="ARBA00022747"/>
    </source>
</evidence>
<evidence type="ECO:0000313" key="3">
    <source>
        <dbReference type="EMBL" id="TYZ29458.1"/>
    </source>
</evidence>
<dbReference type="InterPro" id="IPR052021">
    <property type="entry name" value="Type-I_RS_S_subunit"/>
</dbReference>
<dbReference type="GO" id="GO:0003677">
    <property type="term" value="F:DNA binding"/>
    <property type="evidence" value="ECO:0007669"/>
    <property type="project" value="UniProtKB-KW"/>
</dbReference>
<dbReference type="EMBL" id="VTOZ01000008">
    <property type="protein sequence ID" value="TYZ29458.1"/>
    <property type="molecule type" value="Genomic_DNA"/>
</dbReference>
<name>A0A5D6WRA8_9FIRM</name>
<keyword evidence="2" id="KW-0238">DNA-binding</keyword>
<keyword evidence="4" id="KW-1185">Reference proteome</keyword>
<dbReference type="Gene3D" id="3.90.220.20">
    <property type="entry name" value="DNA methylase specificity domains"/>
    <property type="match status" value="2"/>
</dbReference>
<dbReference type="PANTHER" id="PTHR30408">
    <property type="entry name" value="TYPE-1 RESTRICTION ENZYME ECOKI SPECIFICITY PROTEIN"/>
    <property type="match status" value="1"/>
</dbReference>
<dbReference type="GO" id="GO:0009307">
    <property type="term" value="P:DNA restriction-modification system"/>
    <property type="evidence" value="ECO:0007669"/>
    <property type="project" value="UniProtKB-KW"/>
</dbReference>